<accession>A0A7Z0BRD5</accession>
<proteinExistence type="predicted"/>
<evidence type="ECO:0000313" key="2">
    <source>
        <dbReference type="Proteomes" id="UP000522081"/>
    </source>
</evidence>
<dbReference type="Gene3D" id="3.40.50.1820">
    <property type="entry name" value="alpha/beta hydrolase"/>
    <property type="match status" value="1"/>
</dbReference>
<dbReference type="EMBL" id="JACBZF010000001">
    <property type="protein sequence ID" value="NYH93741.1"/>
    <property type="molecule type" value="Genomic_DNA"/>
</dbReference>
<dbReference type="SUPFAM" id="SSF53474">
    <property type="entry name" value="alpha/beta-Hydrolases"/>
    <property type="match status" value="1"/>
</dbReference>
<dbReference type="PANTHER" id="PTHR37946:SF1">
    <property type="entry name" value="SLL1969 PROTEIN"/>
    <property type="match status" value="1"/>
</dbReference>
<reference evidence="1 2" key="1">
    <citation type="submission" date="2020-07" db="EMBL/GenBank/DDBJ databases">
        <title>Genomic Encyclopedia of Type Strains, Phase IV (KMG-IV): sequencing the most valuable type-strain genomes for metagenomic binning, comparative biology and taxonomic classification.</title>
        <authorList>
            <person name="Goeker M."/>
        </authorList>
    </citation>
    <scope>NUCLEOTIDE SEQUENCE [LARGE SCALE GENOMIC DNA]</scope>
    <source>
        <strain evidence="1 2">DSM 29043</strain>
    </source>
</reference>
<protein>
    <submittedName>
        <fullName evidence="1">Pimeloyl-ACP methyl ester carboxylesterase</fullName>
    </submittedName>
</protein>
<dbReference type="PANTHER" id="PTHR37946">
    <property type="entry name" value="SLL1969 PROTEIN"/>
    <property type="match status" value="1"/>
</dbReference>
<keyword evidence="2" id="KW-1185">Reference proteome</keyword>
<dbReference type="Proteomes" id="UP000522081">
    <property type="component" value="Unassembled WGS sequence"/>
</dbReference>
<dbReference type="Pfam" id="PF02089">
    <property type="entry name" value="Palm_thioest"/>
    <property type="match status" value="1"/>
</dbReference>
<organism evidence="1 2">
    <name type="scientific">Novosphingobium marinum</name>
    <dbReference type="NCBI Taxonomy" id="1514948"/>
    <lineage>
        <taxon>Bacteria</taxon>
        <taxon>Pseudomonadati</taxon>
        <taxon>Pseudomonadota</taxon>
        <taxon>Alphaproteobacteria</taxon>
        <taxon>Sphingomonadales</taxon>
        <taxon>Sphingomonadaceae</taxon>
        <taxon>Novosphingobium</taxon>
    </lineage>
</organism>
<gene>
    <name evidence="1" type="ORF">FHS75_000046</name>
</gene>
<dbReference type="InterPro" id="IPR029058">
    <property type="entry name" value="AB_hydrolase_fold"/>
</dbReference>
<dbReference type="RefSeq" id="WP_179405717.1">
    <property type="nucleotide sequence ID" value="NZ_BMGF01000001.1"/>
</dbReference>
<sequence>MTSSTDIVRPFLGWTILEPARLAFEMSALAALYPMLGTVPRGDGHPVLVLPGFATNDQMTVLLRTYLTHLGYSVHGWDLGWNLDQHTIGENGEHLADRIAQIRADRGRKVSLVGWSLGGVIARAAARQDPNDVRQVIALGSPFTGNPEATNLNNLYELLTGNVVSEMKGHTRYAKGHHPLKVPSTAIYSKTDGITAWENCISETDDITENIEVWSSHFGFVANPAVFYAVADRLALPRGEWSPFEYGGPFRSFYFTGN</sequence>
<dbReference type="AlphaFoldDB" id="A0A7Z0BRD5"/>
<evidence type="ECO:0000313" key="1">
    <source>
        <dbReference type="EMBL" id="NYH93741.1"/>
    </source>
</evidence>
<comment type="caution">
    <text evidence="1">The sequence shown here is derived from an EMBL/GenBank/DDBJ whole genome shotgun (WGS) entry which is preliminary data.</text>
</comment>
<name>A0A7Z0BRD5_9SPHN</name>